<dbReference type="InterPro" id="IPR027417">
    <property type="entry name" value="P-loop_NTPase"/>
</dbReference>
<keyword evidence="4" id="KW-1185">Reference proteome</keyword>
<evidence type="ECO:0000259" key="2">
    <source>
        <dbReference type="PROSITE" id="PS50011"/>
    </source>
</evidence>
<dbReference type="InterPro" id="IPR001646">
    <property type="entry name" value="5peptide_repeat"/>
</dbReference>
<sequence>MPMTSNSHVYGIPAYVEPQCFENQKYKRDKKSDVYSFGVILWEISSGKPPFQSFESEFALAIHISKGNREGPIEGTPLQYVELYKQCWDGNPIIRPETKSILEILDKINEAFCPTNQDNAPMTPTPCYLPGKSNLVDLCKAKETSPDGNQIGSQKISLPLEMLECDTAGKVAHVEKSIESLKRAQWIDLERSRGEMLAHIGELKNQYSEDLNETHEFKELDELKHQYLEDLNETHEFKEALALYVNPRGTWNVPIIKTLAGKEEMDSETKEGDIEKVVNDFLTSRDKLTSHDKEILEKAANEFLDSKEKKSLIQTVNSFFVPENQLTLEDINSLNVAANQFLALRDKKALKLLEMAINEFLESSKDERVLKNTIGNFLESPFVLGNKLSLGNKLALINQLTTEDVKSLKEASKNQLTTKDVKSLKEASKDKKPFEETANKLLILKAKEVLEKAVNDLLNRKRKRVLLILGSGGTGKSTFNRYLARRLWKEYDKQPMTQPIPLFIALAPLEELINQNKDFIEAYLQKEGKLSLEQISHLKKRKFVFILDGYDEIAERERHCYNSNMFSKWKNSKIIISCRPEYLGEGAEKKFWPRENEERGFQQLTITPFSGVEIEQYINNYVNYSQNNGNPLSWDAETYIQQIKKMPQVEDLVSNPILLKITLTVLPGLLGEGGMITSQINRIILYEKFINKWFERAQERLLNIQLKSKERDVFNQLNEEDFSKHCLRFGKEFAVKMFVDNNKVVINYDQVSEEIKSDWSKYLGNSDEKRRLMRYSMPLIRRGNQYWFFHKSLRDYLIACALLDSFKDKSYDSPFNKQSIIPEPAIQQFLVERVQQVSEYQQPMLKFIESSKKDANVQIASANAITVLLRAKILLPTNLNNVRVPGADLSNGVFNNSQLVKADLSNVNFQNAKLRSANLEGASLQDANLKGADLTGANLRHSNLQGANFHDSYLKNVNFEEVNLRVQDFRGFDLRNTDFCGIYF</sequence>
<organism evidence="3 4">
    <name type="scientific">Gigaspora margarita</name>
    <dbReference type="NCBI Taxonomy" id="4874"/>
    <lineage>
        <taxon>Eukaryota</taxon>
        <taxon>Fungi</taxon>
        <taxon>Fungi incertae sedis</taxon>
        <taxon>Mucoromycota</taxon>
        <taxon>Glomeromycotina</taxon>
        <taxon>Glomeromycetes</taxon>
        <taxon>Diversisporales</taxon>
        <taxon>Gigasporaceae</taxon>
        <taxon>Gigaspora</taxon>
    </lineage>
</organism>
<comment type="similarity">
    <text evidence="1">Belongs to the protein kinase superfamily. TKL Ser/Thr protein kinase family. ROCO subfamily.</text>
</comment>
<dbReference type="OrthoDB" id="538223at2759"/>
<dbReference type="PANTHER" id="PTHR14136">
    <property type="entry name" value="BTB_POZ DOMAIN-CONTAINING PROTEIN KCTD9"/>
    <property type="match status" value="1"/>
</dbReference>
<dbReference type="InterPro" id="IPR001245">
    <property type="entry name" value="Ser-Thr/Tyr_kinase_cat_dom"/>
</dbReference>
<proteinExistence type="inferred from homology"/>
<reference evidence="3 4" key="1">
    <citation type="journal article" date="2019" name="Environ. Microbiol.">
        <title>At the nexus of three kingdoms: the genome of the mycorrhizal fungus Gigaspora margarita provides insights into plant, endobacterial and fungal interactions.</title>
        <authorList>
            <person name="Venice F."/>
            <person name="Ghignone S."/>
            <person name="Salvioli di Fossalunga A."/>
            <person name="Amselem J."/>
            <person name="Novero M."/>
            <person name="Xianan X."/>
            <person name="Sedzielewska Toro K."/>
            <person name="Morin E."/>
            <person name="Lipzen A."/>
            <person name="Grigoriev I.V."/>
            <person name="Henrissat B."/>
            <person name="Martin F.M."/>
            <person name="Bonfante P."/>
        </authorList>
    </citation>
    <scope>NUCLEOTIDE SEQUENCE [LARGE SCALE GENOMIC DNA]</scope>
    <source>
        <strain evidence="3 4">BEG34</strain>
    </source>
</reference>
<evidence type="ECO:0000313" key="4">
    <source>
        <dbReference type="Proteomes" id="UP000439903"/>
    </source>
</evidence>
<feature type="domain" description="Protein kinase" evidence="2">
    <location>
        <begin position="1"/>
        <end position="112"/>
    </location>
</feature>
<accession>A0A8H4A9P2</accession>
<dbReference type="Gene3D" id="3.40.50.300">
    <property type="entry name" value="P-loop containing nucleotide triphosphate hydrolases"/>
    <property type="match status" value="1"/>
</dbReference>
<dbReference type="Pfam" id="PF05729">
    <property type="entry name" value="NACHT"/>
    <property type="match status" value="1"/>
</dbReference>
<dbReference type="GO" id="GO:0004672">
    <property type="term" value="F:protein kinase activity"/>
    <property type="evidence" value="ECO:0007669"/>
    <property type="project" value="InterPro"/>
</dbReference>
<dbReference type="InterPro" id="IPR011009">
    <property type="entry name" value="Kinase-like_dom_sf"/>
</dbReference>
<dbReference type="Proteomes" id="UP000439903">
    <property type="component" value="Unassembled WGS sequence"/>
</dbReference>
<dbReference type="Gene3D" id="1.10.510.10">
    <property type="entry name" value="Transferase(Phosphotransferase) domain 1"/>
    <property type="match status" value="1"/>
</dbReference>
<dbReference type="PANTHER" id="PTHR14136:SF17">
    <property type="entry name" value="BTB_POZ DOMAIN-CONTAINING PROTEIN KCTD9"/>
    <property type="match status" value="1"/>
</dbReference>
<dbReference type="InterPro" id="IPR007111">
    <property type="entry name" value="NACHT_NTPase"/>
</dbReference>
<dbReference type="AlphaFoldDB" id="A0A8H4A9P2"/>
<dbReference type="GO" id="GO:0005524">
    <property type="term" value="F:ATP binding"/>
    <property type="evidence" value="ECO:0007669"/>
    <property type="project" value="InterPro"/>
</dbReference>
<comment type="caution">
    <text evidence="3">The sequence shown here is derived from an EMBL/GenBank/DDBJ whole genome shotgun (WGS) entry which is preliminary data.</text>
</comment>
<gene>
    <name evidence="3" type="ORF">F8M41_000892</name>
</gene>
<dbReference type="SUPFAM" id="SSF52540">
    <property type="entry name" value="P-loop containing nucleoside triphosphate hydrolases"/>
    <property type="match status" value="1"/>
</dbReference>
<evidence type="ECO:0000256" key="1">
    <source>
        <dbReference type="ARBA" id="ARBA00008171"/>
    </source>
</evidence>
<dbReference type="InterPro" id="IPR000719">
    <property type="entry name" value="Prot_kinase_dom"/>
</dbReference>
<dbReference type="InterPro" id="IPR051082">
    <property type="entry name" value="Pentapeptide-BTB/POZ_domain"/>
</dbReference>
<dbReference type="SUPFAM" id="SSF141571">
    <property type="entry name" value="Pentapeptide repeat-like"/>
    <property type="match status" value="1"/>
</dbReference>
<protein>
    <submittedName>
        <fullName evidence="3">NACHT domain-containing protein</fullName>
    </submittedName>
</protein>
<dbReference type="Pfam" id="PF00805">
    <property type="entry name" value="Pentapeptide"/>
    <property type="match status" value="1"/>
</dbReference>
<dbReference type="PROSITE" id="PS50011">
    <property type="entry name" value="PROTEIN_KINASE_DOM"/>
    <property type="match status" value="1"/>
</dbReference>
<dbReference type="Pfam" id="PF07714">
    <property type="entry name" value="PK_Tyr_Ser-Thr"/>
    <property type="match status" value="1"/>
</dbReference>
<dbReference type="EMBL" id="WTPW01001072">
    <property type="protein sequence ID" value="KAF0458834.1"/>
    <property type="molecule type" value="Genomic_DNA"/>
</dbReference>
<name>A0A8H4A9P2_GIGMA</name>
<dbReference type="SUPFAM" id="SSF56112">
    <property type="entry name" value="Protein kinase-like (PK-like)"/>
    <property type="match status" value="1"/>
</dbReference>
<dbReference type="Gene3D" id="2.160.20.80">
    <property type="entry name" value="E3 ubiquitin-protein ligase SopA"/>
    <property type="match status" value="1"/>
</dbReference>
<evidence type="ECO:0000313" key="3">
    <source>
        <dbReference type="EMBL" id="KAF0458834.1"/>
    </source>
</evidence>